<feature type="compositionally biased region" description="Basic residues" evidence="5">
    <location>
        <begin position="245"/>
        <end position="254"/>
    </location>
</feature>
<keyword evidence="4" id="KW-0539">Nucleus</keyword>
<comment type="similarity">
    <text evidence="2">Belongs to the RRP17 family.</text>
</comment>
<dbReference type="RefSeq" id="XP_056042912.1">
    <property type="nucleotide sequence ID" value="XM_056188098.1"/>
</dbReference>
<feature type="compositionally biased region" description="Basic and acidic residues" evidence="5">
    <location>
        <begin position="49"/>
        <end position="85"/>
    </location>
</feature>
<keyword evidence="3" id="KW-0175">Coiled coil</keyword>
<evidence type="ECO:0000256" key="5">
    <source>
        <dbReference type="SAM" id="MobiDB-lite"/>
    </source>
</evidence>
<evidence type="ECO:0000313" key="6">
    <source>
        <dbReference type="EMBL" id="KAJ8099462.1"/>
    </source>
</evidence>
<accession>A0AAD7QPZ3</accession>
<dbReference type="GO" id="GO:0005730">
    <property type="term" value="C:nucleolus"/>
    <property type="evidence" value="ECO:0007669"/>
    <property type="project" value="UniProtKB-SubCell"/>
</dbReference>
<dbReference type="EMBL" id="JARPMG010000007">
    <property type="protein sequence ID" value="KAJ8099462.1"/>
    <property type="molecule type" value="Genomic_DNA"/>
</dbReference>
<protein>
    <submittedName>
        <fullName evidence="6">Nucleolar protein 12-domain-containing protein</fullName>
    </submittedName>
</protein>
<dbReference type="InterPro" id="IPR019186">
    <property type="entry name" value="Nucleolar_protein_12"/>
</dbReference>
<gene>
    <name evidence="6" type="ORF">POJ06DRAFT_257025</name>
</gene>
<feature type="region of interest" description="Disordered" evidence="5">
    <location>
        <begin position="215"/>
        <end position="254"/>
    </location>
</feature>
<proteinExistence type="inferred from homology"/>
<dbReference type="GeneID" id="80883264"/>
<feature type="region of interest" description="Disordered" evidence="5">
    <location>
        <begin position="42"/>
        <end position="197"/>
    </location>
</feature>
<keyword evidence="7" id="KW-1185">Reference proteome</keyword>
<feature type="compositionally biased region" description="Basic residues" evidence="5">
    <location>
        <begin position="222"/>
        <end position="231"/>
    </location>
</feature>
<evidence type="ECO:0000256" key="4">
    <source>
        <dbReference type="ARBA" id="ARBA00023242"/>
    </source>
</evidence>
<evidence type="ECO:0000313" key="7">
    <source>
        <dbReference type="Proteomes" id="UP001217417"/>
    </source>
</evidence>
<comment type="subcellular location">
    <subcellularLocation>
        <location evidence="1">Nucleus</location>
        <location evidence="1">Nucleolus</location>
    </subcellularLocation>
</comment>
<feature type="region of interest" description="Disordered" evidence="5">
    <location>
        <begin position="1"/>
        <end position="30"/>
    </location>
</feature>
<evidence type="ECO:0000256" key="1">
    <source>
        <dbReference type="ARBA" id="ARBA00004604"/>
    </source>
</evidence>
<reference evidence="6" key="1">
    <citation type="submission" date="2023-03" db="EMBL/GenBank/DDBJ databases">
        <title>Near-Complete genome sequence of Lipomyces tetrasporous NRRL Y-64009, an oleaginous yeast capable of growing on lignocellulosic hydrolysates.</title>
        <authorList>
            <consortium name="Lawrence Berkeley National Laboratory"/>
            <person name="Jagtap S.S."/>
            <person name="Liu J.-J."/>
            <person name="Walukiewicz H.E."/>
            <person name="Pangilinan J."/>
            <person name="Lipzen A."/>
            <person name="Ahrendt S."/>
            <person name="Koriabine M."/>
            <person name="Cobaugh K."/>
            <person name="Salamov A."/>
            <person name="Yoshinaga Y."/>
            <person name="Ng V."/>
            <person name="Daum C."/>
            <person name="Grigoriev I.V."/>
            <person name="Slininger P.J."/>
            <person name="Dien B.S."/>
            <person name="Jin Y.-S."/>
            <person name="Rao C.V."/>
        </authorList>
    </citation>
    <scope>NUCLEOTIDE SEQUENCE</scope>
    <source>
        <strain evidence="6">NRRL Y-64009</strain>
    </source>
</reference>
<name>A0AAD7QPZ3_9ASCO</name>
<sequence length="254" mass="29298">MSFQRSSKNRPGGRVTKKTGGNGFRPREILFDSDAREQYLKGFHKRNVERKEKAAERAKEHARRNKLEERQALRDQRKRELEEKMQIASAMYKEQLNDSESDVSDNEAGVEEEQEWSGIVDDVSDKENSTGKPVASILKGGEKFRHIQKYKSDATNGDDPNDLMNSETTVIIENYDTEEPNQNGDSENPPDGRSEDVLRKSLLRAAFYAERVKKINSGRPVAPKRTKKKFRYLTPQERKSNAKKERARNKPRKI</sequence>
<evidence type="ECO:0000256" key="2">
    <source>
        <dbReference type="ARBA" id="ARBA00007175"/>
    </source>
</evidence>
<feature type="compositionally biased region" description="Acidic residues" evidence="5">
    <location>
        <begin position="97"/>
        <end position="115"/>
    </location>
</feature>
<dbReference type="PANTHER" id="PTHR14577:SF0">
    <property type="entry name" value="NUCLEOLAR PROTEIN 12"/>
    <property type="match status" value="1"/>
</dbReference>
<dbReference type="Proteomes" id="UP001217417">
    <property type="component" value="Unassembled WGS sequence"/>
</dbReference>
<dbReference type="GO" id="GO:0019843">
    <property type="term" value="F:rRNA binding"/>
    <property type="evidence" value="ECO:0007669"/>
    <property type="project" value="TreeGrafter"/>
</dbReference>
<evidence type="ECO:0000256" key="3">
    <source>
        <dbReference type="ARBA" id="ARBA00023054"/>
    </source>
</evidence>
<dbReference type="AlphaFoldDB" id="A0AAD7QPZ3"/>
<comment type="caution">
    <text evidence="6">The sequence shown here is derived from an EMBL/GenBank/DDBJ whole genome shotgun (WGS) entry which is preliminary data.</text>
</comment>
<dbReference type="Pfam" id="PF09805">
    <property type="entry name" value="Nop25"/>
    <property type="match status" value="1"/>
</dbReference>
<dbReference type="PANTHER" id="PTHR14577">
    <property type="entry name" value="NUCLEOLAR PROTEIN 12"/>
    <property type="match status" value="1"/>
</dbReference>
<organism evidence="6 7">
    <name type="scientific">Lipomyces tetrasporus</name>
    <dbReference type="NCBI Taxonomy" id="54092"/>
    <lineage>
        <taxon>Eukaryota</taxon>
        <taxon>Fungi</taxon>
        <taxon>Dikarya</taxon>
        <taxon>Ascomycota</taxon>
        <taxon>Saccharomycotina</taxon>
        <taxon>Lipomycetes</taxon>
        <taxon>Lipomycetales</taxon>
        <taxon>Lipomycetaceae</taxon>
        <taxon>Lipomyces</taxon>
    </lineage>
</organism>